<dbReference type="EMBL" id="CACRXK020009059">
    <property type="protein sequence ID" value="CAB4016287.1"/>
    <property type="molecule type" value="Genomic_DNA"/>
</dbReference>
<protein>
    <submittedName>
        <fullName evidence="3">Uncharacterized protein</fullName>
    </submittedName>
</protein>
<accession>A0A6S7IFJ0</accession>
<dbReference type="AlphaFoldDB" id="A0A6S7IFJ0"/>
<evidence type="ECO:0000256" key="2">
    <source>
        <dbReference type="SAM" id="MobiDB-lite"/>
    </source>
</evidence>
<feature type="compositionally biased region" description="Acidic residues" evidence="2">
    <location>
        <begin position="314"/>
        <end position="323"/>
    </location>
</feature>
<dbReference type="Proteomes" id="UP001152795">
    <property type="component" value="Unassembled WGS sequence"/>
</dbReference>
<keyword evidence="1" id="KW-0175">Coiled coil</keyword>
<sequence length="323" mass="36524">MERKIASAVRENGQAIDQTRGELPDIRDYQQKAAHRDKAIIELWSKQNSALSDKVNTLSLDLDKLKANLHKFEQKHVSDHPTQRCVHIVAKTTKDHESENLLLQQISEKQVNTPVDSCVNCAQTNESSYPVTKHNCVTKQESNLTHLHQVGLKQLSNNSKSVNDVINNKGSSGKSNPDTVNNRQNYGHPPTSQKITHRSVNGENSIPTPRPAPPEWLKCLPLIDTPYNESSNNPVFRGVFGRRKTRWRSRREKFIIDMDARPTQDYLFCTHCQENVSESTFRRHMNLVNMAGQSSAFARSSYCPSGRNSSESDSSSESEGERM</sequence>
<feature type="region of interest" description="Disordered" evidence="2">
    <location>
        <begin position="299"/>
        <end position="323"/>
    </location>
</feature>
<feature type="compositionally biased region" description="Polar residues" evidence="2">
    <location>
        <begin position="155"/>
        <end position="207"/>
    </location>
</feature>
<keyword evidence="4" id="KW-1185">Reference proteome</keyword>
<proteinExistence type="predicted"/>
<feature type="coiled-coil region" evidence="1">
    <location>
        <begin position="48"/>
        <end position="75"/>
    </location>
</feature>
<feature type="region of interest" description="Disordered" evidence="2">
    <location>
        <begin position="155"/>
        <end position="212"/>
    </location>
</feature>
<name>A0A6S7IFJ0_PARCT</name>
<evidence type="ECO:0000256" key="1">
    <source>
        <dbReference type="SAM" id="Coils"/>
    </source>
</evidence>
<evidence type="ECO:0000313" key="3">
    <source>
        <dbReference type="EMBL" id="CAB4016287.1"/>
    </source>
</evidence>
<feature type="non-terminal residue" evidence="3">
    <location>
        <position position="323"/>
    </location>
</feature>
<evidence type="ECO:0000313" key="4">
    <source>
        <dbReference type="Proteomes" id="UP001152795"/>
    </source>
</evidence>
<feature type="compositionally biased region" description="Polar residues" evidence="2">
    <location>
        <begin position="299"/>
        <end position="308"/>
    </location>
</feature>
<comment type="caution">
    <text evidence="3">The sequence shown here is derived from an EMBL/GenBank/DDBJ whole genome shotgun (WGS) entry which is preliminary data.</text>
</comment>
<gene>
    <name evidence="3" type="ORF">PACLA_8A043184</name>
</gene>
<reference evidence="3" key="1">
    <citation type="submission" date="2020-04" db="EMBL/GenBank/DDBJ databases">
        <authorList>
            <person name="Alioto T."/>
            <person name="Alioto T."/>
            <person name="Gomez Garrido J."/>
        </authorList>
    </citation>
    <scope>NUCLEOTIDE SEQUENCE</scope>
    <source>
        <strain evidence="3">A484AB</strain>
    </source>
</reference>
<organism evidence="3 4">
    <name type="scientific">Paramuricea clavata</name>
    <name type="common">Red gorgonian</name>
    <name type="synonym">Violescent sea-whip</name>
    <dbReference type="NCBI Taxonomy" id="317549"/>
    <lineage>
        <taxon>Eukaryota</taxon>
        <taxon>Metazoa</taxon>
        <taxon>Cnidaria</taxon>
        <taxon>Anthozoa</taxon>
        <taxon>Octocorallia</taxon>
        <taxon>Malacalcyonacea</taxon>
        <taxon>Plexauridae</taxon>
        <taxon>Paramuricea</taxon>
    </lineage>
</organism>